<dbReference type="EMBL" id="MU003780">
    <property type="protein sequence ID" value="KAF2722725.1"/>
    <property type="molecule type" value="Genomic_DNA"/>
</dbReference>
<dbReference type="Gene3D" id="3.30.1600.10">
    <property type="entry name" value="SIR2/SIRT2 'Small Domain"/>
    <property type="match status" value="1"/>
</dbReference>
<dbReference type="PANTHER" id="PTHR11085:SF15">
    <property type="entry name" value="NAD-DEPENDENT HISTONE DEACETYLASE HST4"/>
    <property type="match status" value="1"/>
</dbReference>
<proteinExistence type="inferred from homology"/>
<reference evidence="7" key="1">
    <citation type="journal article" date="2020" name="Stud. Mycol.">
        <title>101 Dothideomycetes genomes: a test case for predicting lifestyles and emergence of pathogens.</title>
        <authorList>
            <person name="Haridas S."/>
            <person name="Albert R."/>
            <person name="Binder M."/>
            <person name="Bloem J."/>
            <person name="Labutti K."/>
            <person name="Salamov A."/>
            <person name="Andreopoulos B."/>
            <person name="Baker S."/>
            <person name="Barry K."/>
            <person name="Bills G."/>
            <person name="Bluhm B."/>
            <person name="Cannon C."/>
            <person name="Castanera R."/>
            <person name="Culley D."/>
            <person name="Daum C."/>
            <person name="Ezra D."/>
            <person name="Gonzalez J."/>
            <person name="Henrissat B."/>
            <person name="Kuo A."/>
            <person name="Liang C."/>
            <person name="Lipzen A."/>
            <person name="Lutzoni F."/>
            <person name="Magnuson J."/>
            <person name="Mondo S."/>
            <person name="Nolan M."/>
            <person name="Ohm R."/>
            <person name="Pangilinan J."/>
            <person name="Park H.-J."/>
            <person name="Ramirez L."/>
            <person name="Alfaro M."/>
            <person name="Sun H."/>
            <person name="Tritt A."/>
            <person name="Yoshinaga Y."/>
            <person name="Zwiers L.-H."/>
            <person name="Turgeon B."/>
            <person name="Goodwin S."/>
            <person name="Spatafora J."/>
            <person name="Crous P."/>
            <person name="Grigoriev I."/>
        </authorList>
    </citation>
    <scope>NUCLEOTIDE SEQUENCE</scope>
    <source>
        <strain evidence="7">CBS 116435</strain>
    </source>
</reference>
<keyword evidence="2" id="KW-0808">Transferase</keyword>
<dbReference type="GO" id="GO:0046872">
    <property type="term" value="F:metal ion binding"/>
    <property type="evidence" value="ECO:0007669"/>
    <property type="project" value="UniProtKB-KW"/>
</dbReference>
<evidence type="ECO:0000313" key="7">
    <source>
        <dbReference type="EMBL" id="KAF2722725.1"/>
    </source>
</evidence>
<dbReference type="PANTHER" id="PTHR11085">
    <property type="entry name" value="NAD-DEPENDENT PROTEIN DEACYLASE SIRTUIN-5, MITOCHONDRIAL-RELATED"/>
    <property type="match status" value="1"/>
</dbReference>
<evidence type="ECO:0000256" key="2">
    <source>
        <dbReference type="ARBA" id="ARBA00022679"/>
    </source>
</evidence>
<comment type="caution">
    <text evidence="7">The sequence shown here is derived from an EMBL/GenBank/DDBJ whole genome shotgun (WGS) entry which is preliminary data.</text>
</comment>
<feature type="binding site" evidence="4">
    <location>
        <position position="326"/>
    </location>
    <ligand>
        <name>Zn(2+)</name>
        <dbReference type="ChEBI" id="CHEBI:29105"/>
    </ligand>
</feature>
<sequence length="739" mass="80141">MDSPTAAAALPDASMLSLSSSELSSAHPSRCTSPASSDLSELSRSPSPPAGFRRTSSRPSKPSAKRRRSSTLESIPYPSPPSSQQNSQSGSPAPDTVDVSIQQPKKDCPPPAKRRRVSKEKDGNRDPMAGLDDRAPKYIDIQGGEIESGQEDQLATLLKVLHKRQKIVVIAGAGISVSAGIPDFRSKNGIFKTLKAEHKLKGSGKDMFDASVYRDRDSTTVFQAMVKDMSRLTKSAKPTAFHHMLATIASEGRLLRLYSQNVDSIDTSLDPLATRIPLTKDDSGKWPRTVQLHGSLAKAVCSKCNALSDFDAGLFDSSDPPVCGECVEVNHIRTTFEGKRSHGIGRLRPRMVLYNEHNPDDEAIGAVTREDLRRRPDAVVVVGTTLKVPGVKRIVREMCGVVRDRKGGVAVWISNDPPPAQKEFEDCWDIVVQGSCDEIAHKAAMRRWDDPIHPREHVQTSDDDLREAQRHAGEVHVQLPVIAHAQPVDLPSDLHYNNSFKLASLLETPKKSHDRPSPEWTPMTSRRSSVVPSIEAEETDNITVHSGLLTPTKSKQGSPSSQDGAASRKAVGSINDRLKDAGKANPATSKRSKGGRGKGTNKKSNSSALKKGATTKVVNPASFAKSIRSSQPKKNAKSISFQSPARGPIDLTFTQGKSWLLLPDEPEGKDTVALAKCNTPSKLRTVLNASPSETPLEPLSPQDARSNCSPPKQTEYILPSIVYPRVFMENPATGSQVKT</sequence>
<feature type="binding site" evidence="4">
    <location>
        <position position="304"/>
    </location>
    <ligand>
        <name>Zn(2+)</name>
        <dbReference type="ChEBI" id="CHEBI:29105"/>
    </ligand>
</feature>
<feature type="region of interest" description="Disordered" evidence="5">
    <location>
        <begin position="689"/>
        <end position="711"/>
    </location>
</feature>
<dbReference type="GO" id="GO:0006282">
    <property type="term" value="P:regulation of DNA repair"/>
    <property type="evidence" value="ECO:0007669"/>
    <property type="project" value="TreeGrafter"/>
</dbReference>
<keyword evidence="4" id="KW-0862">Zinc</keyword>
<keyword evidence="4" id="KW-0479">Metal-binding</keyword>
<dbReference type="InterPro" id="IPR026591">
    <property type="entry name" value="Sirtuin_cat_small_dom_sf"/>
</dbReference>
<evidence type="ECO:0000256" key="3">
    <source>
        <dbReference type="ARBA" id="ARBA00023027"/>
    </source>
</evidence>
<dbReference type="InterPro" id="IPR026590">
    <property type="entry name" value="Ssirtuin_cat_dom"/>
</dbReference>
<dbReference type="InterPro" id="IPR029035">
    <property type="entry name" value="DHS-like_NAD/FAD-binding_dom"/>
</dbReference>
<evidence type="ECO:0000256" key="5">
    <source>
        <dbReference type="SAM" id="MobiDB-lite"/>
    </source>
</evidence>
<dbReference type="SUPFAM" id="SSF52467">
    <property type="entry name" value="DHS-like NAD/FAD-binding domain"/>
    <property type="match status" value="1"/>
</dbReference>
<feature type="binding site" evidence="4">
    <location>
        <position position="301"/>
    </location>
    <ligand>
        <name>Zn(2+)</name>
        <dbReference type="ChEBI" id="CHEBI:29105"/>
    </ligand>
</feature>
<dbReference type="Pfam" id="PF02146">
    <property type="entry name" value="SIR2"/>
    <property type="match status" value="1"/>
</dbReference>
<dbReference type="AlphaFoldDB" id="A0A9P4QB43"/>
<comment type="similarity">
    <text evidence="1">Belongs to the sirtuin family. Class I subfamily.</text>
</comment>
<dbReference type="GO" id="GO:1990414">
    <property type="term" value="P:replication-born double-strand break repair via sister chromatid exchange"/>
    <property type="evidence" value="ECO:0007669"/>
    <property type="project" value="TreeGrafter"/>
</dbReference>
<feature type="region of interest" description="Disordered" evidence="5">
    <location>
        <begin position="1"/>
        <end position="136"/>
    </location>
</feature>
<feature type="compositionally biased region" description="Low complexity" evidence="5">
    <location>
        <begin position="82"/>
        <end position="94"/>
    </location>
</feature>
<dbReference type="GO" id="GO:0005634">
    <property type="term" value="C:nucleus"/>
    <property type="evidence" value="ECO:0007669"/>
    <property type="project" value="TreeGrafter"/>
</dbReference>
<evidence type="ECO:0000313" key="8">
    <source>
        <dbReference type="Proteomes" id="UP000799441"/>
    </source>
</evidence>
<dbReference type="Gene3D" id="3.40.50.1220">
    <property type="entry name" value="TPP-binding domain"/>
    <property type="match status" value="1"/>
</dbReference>
<keyword evidence="8" id="KW-1185">Reference proteome</keyword>
<dbReference type="PROSITE" id="PS50305">
    <property type="entry name" value="SIRTUIN"/>
    <property type="match status" value="1"/>
</dbReference>
<dbReference type="GO" id="GO:0070403">
    <property type="term" value="F:NAD+ binding"/>
    <property type="evidence" value="ECO:0007669"/>
    <property type="project" value="InterPro"/>
</dbReference>
<organism evidence="7 8">
    <name type="scientific">Polychaeton citri CBS 116435</name>
    <dbReference type="NCBI Taxonomy" id="1314669"/>
    <lineage>
        <taxon>Eukaryota</taxon>
        <taxon>Fungi</taxon>
        <taxon>Dikarya</taxon>
        <taxon>Ascomycota</taxon>
        <taxon>Pezizomycotina</taxon>
        <taxon>Dothideomycetes</taxon>
        <taxon>Dothideomycetidae</taxon>
        <taxon>Capnodiales</taxon>
        <taxon>Capnodiaceae</taxon>
        <taxon>Polychaeton</taxon>
    </lineage>
</organism>
<keyword evidence="3" id="KW-0520">NAD</keyword>
<name>A0A9P4QB43_9PEZI</name>
<dbReference type="GO" id="GO:0017136">
    <property type="term" value="F:histone deacetylase activity, NAD-dependent"/>
    <property type="evidence" value="ECO:0007669"/>
    <property type="project" value="TreeGrafter"/>
</dbReference>
<evidence type="ECO:0000256" key="4">
    <source>
        <dbReference type="PROSITE-ProRule" id="PRU00236"/>
    </source>
</evidence>
<dbReference type="GO" id="GO:0031934">
    <property type="term" value="C:mating-type region heterochromatin"/>
    <property type="evidence" value="ECO:0007669"/>
    <property type="project" value="TreeGrafter"/>
</dbReference>
<evidence type="ECO:0000259" key="6">
    <source>
        <dbReference type="PROSITE" id="PS50305"/>
    </source>
</evidence>
<dbReference type="InterPro" id="IPR003000">
    <property type="entry name" value="Sirtuin"/>
</dbReference>
<feature type="compositionally biased region" description="Low complexity" evidence="5">
    <location>
        <begin position="1"/>
        <end position="45"/>
    </location>
</feature>
<feature type="compositionally biased region" description="Polar residues" evidence="5">
    <location>
        <begin position="627"/>
        <end position="643"/>
    </location>
</feature>
<dbReference type="GO" id="GO:0000122">
    <property type="term" value="P:negative regulation of transcription by RNA polymerase II"/>
    <property type="evidence" value="ECO:0007669"/>
    <property type="project" value="TreeGrafter"/>
</dbReference>
<dbReference type="Proteomes" id="UP000799441">
    <property type="component" value="Unassembled WGS sequence"/>
</dbReference>
<feature type="domain" description="Deacetylase sirtuin-type" evidence="6">
    <location>
        <begin position="147"/>
        <end position="456"/>
    </location>
</feature>
<feature type="compositionally biased region" description="Basic and acidic residues" evidence="5">
    <location>
        <begin position="119"/>
        <end position="136"/>
    </location>
</feature>
<dbReference type="OrthoDB" id="2919105at2759"/>
<evidence type="ECO:0000256" key="1">
    <source>
        <dbReference type="ARBA" id="ARBA00006924"/>
    </source>
</evidence>
<feature type="compositionally biased region" description="Polar residues" evidence="5">
    <location>
        <begin position="522"/>
        <end position="531"/>
    </location>
</feature>
<feature type="active site" description="Proton acceptor" evidence="4">
    <location>
        <position position="293"/>
    </location>
</feature>
<accession>A0A9P4QB43</accession>
<feature type="binding site" evidence="4">
    <location>
        <position position="323"/>
    </location>
    <ligand>
        <name>Zn(2+)</name>
        <dbReference type="ChEBI" id="CHEBI:29105"/>
    </ligand>
</feature>
<feature type="compositionally biased region" description="Polar residues" evidence="5">
    <location>
        <begin position="541"/>
        <end position="564"/>
    </location>
</feature>
<feature type="compositionally biased region" description="Basic and acidic residues" evidence="5">
    <location>
        <begin position="508"/>
        <end position="517"/>
    </location>
</feature>
<dbReference type="GO" id="GO:0031508">
    <property type="term" value="P:pericentric heterochromatin formation"/>
    <property type="evidence" value="ECO:0007669"/>
    <property type="project" value="TreeGrafter"/>
</dbReference>
<feature type="compositionally biased region" description="Basic residues" evidence="5">
    <location>
        <begin position="590"/>
        <end position="601"/>
    </location>
</feature>
<gene>
    <name evidence="7" type="ORF">K431DRAFT_244221</name>
</gene>
<dbReference type="InterPro" id="IPR050134">
    <property type="entry name" value="NAD-dep_sirtuin_deacylases"/>
</dbReference>
<feature type="compositionally biased region" description="Low complexity" evidence="5">
    <location>
        <begin position="53"/>
        <end position="62"/>
    </location>
</feature>
<protein>
    <submittedName>
        <fullName evidence="7">DHS-like NAD/FAD-binding domain-containing protein</fullName>
    </submittedName>
</protein>
<feature type="compositionally biased region" description="Low complexity" evidence="5">
    <location>
        <begin position="690"/>
        <end position="701"/>
    </location>
</feature>
<feature type="region of interest" description="Disordered" evidence="5">
    <location>
        <begin position="507"/>
        <end position="645"/>
    </location>
</feature>